<accession>A0ABT9V8C0</accession>
<feature type="compositionally biased region" description="Basic and acidic residues" evidence="1">
    <location>
        <begin position="78"/>
        <end position="88"/>
    </location>
</feature>
<feature type="domain" description="GerMN" evidence="3">
    <location>
        <begin position="277"/>
        <end position="375"/>
    </location>
</feature>
<evidence type="ECO:0000313" key="4">
    <source>
        <dbReference type="EMBL" id="MDQ0157207.1"/>
    </source>
</evidence>
<protein>
    <recommendedName>
        <fullName evidence="3">GerMN domain-containing protein</fullName>
    </recommendedName>
</protein>
<keyword evidence="2" id="KW-0472">Membrane</keyword>
<dbReference type="Proteomes" id="UP001231362">
    <property type="component" value="Unassembled WGS sequence"/>
</dbReference>
<feature type="region of interest" description="Disordered" evidence="1">
    <location>
        <begin position="73"/>
        <end position="116"/>
    </location>
</feature>
<evidence type="ECO:0000256" key="1">
    <source>
        <dbReference type="SAM" id="MobiDB-lite"/>
    </source>
</evidence>
<dbReference type="InterPro" id="IPR019606">
    <property type="entry name" value="GerMN"/>
</dbReference>
<evidence type="ECO:0000259" key="3">
    <source>
        <dbReference type="Pfam" id="PF10646"/>
    </source>
</evidence>
<name>A0ABT9V8C0_9BACL</name>
<proteinExistence type="predicted"/>
<evidence type="ECO:0000313" key="5">
    <source>
        <dbReference type="Proteomes" id="UP001231362"/>
    </source>
</evidence>
<feature type="compositionally biased region" description="Basic and acidic residues" evidence="1">
    <location>
        <begin position="106"/>
        <end position="116"/>
    </location>
</feature>
<evidence type="ECO:0000256" key="2">
    <source>
        <dbReference type="SAM" id="Phobius"/>
    </source>
</evidence>
<sequence length="404" mass="45204">MRKSEWSDKQLEELLQNMPKIKDHRDPRDIYQNITLKLKKKKQRSWIIPSVATAAAILLCVILTPNLINFNDTAGSSSDKKSSPKTEEQMDISANEEKATSIADNSKGKESSAKENEQEMYMAKSEEKEYYTALYSTDVTKENVFTFYIPDTQVQNIVPVSVVVAKEDGKTMFDQMMETMSTLQEEEWGLGEYYPLNAQLSVDDSASSLKVNVPNGHYYGNGSASETAFTATIKAAARSLGLKKIAFYTDDQPGIDLGNYGTMKEMDTTGEGNHGYYFYYPNGNSEKPFLVPFSKAFETIEAALSAMKENIDTHGLMASIPNDMNFEEIDSSGDQVLTLQLKENSGITNQPSIIQTIEAILLTAKDFDFDKVKIEYSKDEKIGKFAFNQELDVPIAANKVELLH</sequence>
<reference evidence="4 5" key="1">
    <citation type="submission" date="2023-07" db="EMBL/GenBank/DDBJ databases">
        <title>Genomic Encyclopedia of Type Strains, Phase IV (KMG-IV): sequencing the most valuable type-strain genomes for metagenomic binning, comparative biology and taxonomic classification.</title>
        <authorList>
            <person name="Goeker M."/>
        </authorList>
    </citation>
    <scope>NUCLEOTIDE SEQUENCE [LARGE SCALE GENOMIC DNA]</scope>
    <source>
        <strain evidence="4 5">DSM 23948</strain>
    </source>
</reference>
<keyword evidence="5" id="KW-1185">Reference proteome</keyword>
<dbReference type="Pfam" id="PF10646">
    <property type="entry name" value="Germane"/>
    <property type="match status" value="1"/>
</dbReference>
<comment type="caution">
    <text evidence="4">The sequence shown here is derived from an EMBL/GenBank/DDBJ whole genome shotgun (WGS) entry which is preliminary data.</text>
</comment>
<keyword evidence="2" id="KW-0812">Transmembrane</keyword>
<dbReference type="EMBL" id="JAUSTU010000022">
    <property type="protein sequence ID" value="MDQ0157207.1"/>
    <property type="molecule type" value="Genomic_DNA"/>
</dbReference>
<gene>
    <name evidence="4" type="ORF">J2S07_003536</name>
</gene>
<keyword evidence="2" id="KW-1133">Transmembrane helix</keyword>
<dbReference type="RefSeq" id="WP_307151675.1">
    <property type="nucleotide sequence ID" value="NZ_JAUSTU010000022.1"/>
</dbReference>
<feature type="transmembrane region" description="Helical" evidence="2">
    <location>
        <begin position="46"/>
        <end position="68"/>
    </location>
</feature>
<organism evidence="4 5">
    <name type="scientific">Anoxybacillus andreesenii</name>
    <dbReference type="NCBI Taxonomy" id="1325932"/>
    <lineage>
        <taxon>Bacteria</taxon>
        <taxon>Bacillati</taxon>
        <taxon>Bacillota</taxon>
        <taxon>Bacilli</taxon>
        <taxon>Bacillales</taxon>
        <taxon>Anoxybacillaceae</taxon>
        <taxon>Anoxybacillus</taxon>
    </lineage>
</organism>